<evidence type="ECO:0000313" key="3">
    <source>
        <dbReference type="EMBL" id="KAK2769786.1"/>
    </source>
</evidence>
<name>A0AAD9YMV3_COLKA</name>
<protein>
    <submittedName>
        <fullName evidence="3">Zn 2cys6 transcription factor</fullName>
    </submittedName>
</protein>
<dbReference type="GO" id="GO:0045944">
    <property type="term" value="P:positive regulation of transcription by RNA polymerase II"/>
    <property type="evidence" value="ECO:0007669"/>
    <property type="project" value="TreeGrafter"/>
</dbReference>
<dbReference type="GO" id="GO:0003700">
    <property type="term" value="F:DNA-binding transcription factor activity"/>
    <property type="evidence" value="ECO:0007669"/>
    <property type="project" value="TreeGrafter"/>
</dbReference>
<dbReference type="GO" id="GO:0000976">
    <property type="term" value="F:transcription cis-regulatory region binding"/>
    <property type="evidence" value="ECO:0007669"/>
    <property type="project" value="TreeGrafter"/>
</dbReference>
<evidence type="ECO:0000256" key="2">
    <source>
        <dbReference type="SAM" id="MobiDB-lite"/>
    </source>
</evidence>
<keyword evidence="1" id="KW-0539">Nucleus</keyword>
<feature type="region of interest" description="Disordered" evidence="2">
    <location>
        <begin position="1"/>
        <end position="28"/>
    </location>
</feature>
<organism evidence="3 4">
    <name type="scientific">Colletotrichum kahawae</name>
    <name type="common">Coffee berry disease fungus</name>
    <dbReference type="NCBI Taxonomy" id="34407"/>
    <lineage>
        <taxon>Eukaryota</taxon>
        <taxon>Fungi</taxon>
        <taxon>Dikarya</taxon>
        <taxon>Ascomycota</taxon>
        <taxon>Pezizomycotina</taxon>
        <taxon>Sordariomycetes</taxon>
        <taxon>Hypocreomycetidae</taxon>
        <taxon>Glomerellales</taxon>
        <taxon>Glomerellaceae</taxon>
        <taxon>Colletotrichum</taxon>
        <taxon>Colletotrichum gloeosporioides species complex</taxon>
    </lineage>
</organism>
<dbReference type="AlphaFoldDB" id="A0AAD9YMV3"/>
<dbReference type="GO" id="GO:0005634">
    <property type="term" value="C:nucleus"/>
    <property type="evidence" value="ECO:0007669"/>
    <property type="project" value="TreeGrafter"/>
</dbReference>
<dbReference type="PANTHER" id="PTHR37534:SF9">
    <property type="entry name" value="ZN(II)2CYS6 TRANSCRIPTION FACTOR (EUROFUNG)"/>
    <property type="match status" value="1"/>
</dbReference>
<reference evidence="3" key="1">
    <citation type="submission" date="2023-02" db="EMBL/GenBank/DDBJ databases">
        <title>Colletotrichum kahawae CIFC_Que2 genome sequencing and assembly.</title>
        <authorList>
            <person name="Baroncelli R."/>
        </authorList>
    </citation>
    <scope>NUCLEOTIDE SEQUENCE</scope>
    <source>
        <strain evidence="3">CIFC_Que2</strain>
    </source>
</reference>
<dbReference type="Proteomes" id="UP001281614">
    <property type="component" value="Unassembled WGS sequence"/>
</dbReference>
<proteinExistence type="predicted"/>
<gene>
    <name evidence="3" type="ORF">CKAH01_14981</name>
</gene>
<evidence type="ECO:0000313" key="4">
    <source>
        <dbReference type="Proteomes" id="UP001281614"/>
    </source>
</evidence>
<comment type="caution">
    <text evidence="3">The sequence shown here is derived from an EMBL/GenBank/DDBJ whole genome shotgun (WGS) entry which is preliminary data.</text>
</comment>
<dbReference type="PANTHER" id="PTHR37534">
    <property type="entry name" value="TRANSCRIPTIONAL ACTIVATOR PROTEIN UGA3"/>
    <property type="match status" value="1"/>
</dbReference>
<sequence length="591" mass="65782">MSSPWGRPYTPGNATNKQRAQAPRTNAGKEAITERLIAADARSSVTSSNPSVVNVGRPIATVDCKIRYSGNMNYRFGSMIQSKVTKKMPTTSLALPRRRQEASRVNLPSSGSRVNTSVYVEEIIDADDTRNDNEPATVDAAGEGQPALVTDDALLDQDNLGLGFEAHLEDSPAQLEASAVDPLRNTQEELFLLRHYSECIAPWMDLLYRYEVFSREVLTLARDHPILRYAACAVAAKQLGQMRSPLSTIITGKTQQGIAAKLQRGPLGLMCANRDAWSGHLFGFSKLLDLIDDGRLLHPDPMFEAVYPFTKDIMQVKAGFWNFVVNDLEESFVSHRRTRIDTENLALWRNMGLLIEDNGSLTTGASPNSLANTAEHARDKALSYTLIRYLCKLINYLAPSSHLETMLIQPRLAFMSLEDHFQAWFQTISPSFLADGTFFTERASSEATPDLFGRELWFSNDLCATTMMYYHMACMLLLIHRPSELLPGDAAVGGRTSFDLLRAFRDVENKLQGHASEVISIVRGTPCDAVRLRAIQPLYVAGRCCNQPEDRNRLVGMLREIEDDLGIVTGYRVQALLQEWGVGRESLALAR</sequence>
<dbReference type="EMBL" id="VYYT01000105">
    <property type="protein sequence ID" value="KAK2769786.1"/>
    <property type="molecule type" value="Genomic_DNA"/>
</dbReference>
<accession>A0AAD9YMV3</accession>
<evidence type="ECO:0000256" key="1">
    <source>
        <dbReference type="ARBA" id="ARBA00023242"/>
    </source>
</evidence>
<keyword evidence="4" id="KW-1185">Reference proteome</keyword>